<evidence type="ECO:0008006" key="3">
    <source>
        <dbReference type="Google" id="ProtNLM"/>
    </source>
</evidence>
<organism evidence="1 2">
    <name type="scientific">Polarella glacialis</name>
    <name type="common">Dinoflagellate</name>
    <dbReference type="NCBI Taxonomy" id="89957"/>
    <lineage>
        <taxon>Eukaryota</taxon>
        <taxon>Sar</taxon>
        <taxon>Alveolata</taxon>
        <taxon>Dinophyceae</taxon>
        <taxon>Suessiales</taxon>
        <taxon>Suessiaceae</taxon>
        <taxon>Polarella</taxon>
    </lineage>
</organism>
<reference evidence="1" key="1">
    <citation type="submission" date="2021-02" db="EMBL/GenBank/DDBJ databases">
        <authorList>
            <person name="Dougan E. K."/>
            <person name="Rhodes N."/>
            <person name="Thang M."/>
            <person name="Chan C."/>
        </authorList>
    </citation>
    <scope>NUCLEOTIDE SEQUENCE</scope>
</reference>
<dbReference type="EMBL" id="CAJNNV010000049">
    <property type="protein sequence ID" value="CAE8581219.1"/>
    <property type="molecule type" value="Genomic_DNA"/>
</dbReference>
<protein>
    <recommendedName>
        <fullName evidence="3">Helicase-associated domain-containing protein</fullName>
    </recommendedName>
</protein>
<gene>
    <name evidence="1" type="ORF">PGLA1383_LOCUS249</name>
</gene>
<keyword evidence="2" id="KW-1185">Reference proteome</keyword>
<dbReference type="PANTHER" id="PTHR33418">
    <property type="entry name" value="HELICASE-ASSOCIATED"/>
    <property type="match status" value="1"/>
</dbReference>
<dbReference type="Gene3D" id="6.10.140.530">
    <property type="match status" value="2"/>
</dbReference>
<accession>A0A813D6C4</accession>
<dbReference type="Proteomes" id="UP000654075">
    <property type="component" value="Unassembled WGS sequence"/>
</dbReference>
<evidence type="ECO:0000313" key="2">
    <source>
        <dbReference type="Proteomes" id="UP000654075"/>
    </source>
</evidence>
<dbReference type="AlphaFoldDB" id="A0A813D6C4"/>
<proteinExistence type="predicted"/>
<dbReference type="PANTHER" id="PTHR33418:SF1">
    <property type="entry name" value="HELICASE-ASSOCIATED DOMAIN-CONTAINING PROTEIN"/>
    <property type="match status" value="1"/>
</dbReference>
<sequence>MAERVDSWAIHPVQSWANWCQDIAAFISCFQRLPRRSDQAKDENAKFKWLERQRKQVTMLSPDQIGQLSKASPLMAERIQKWIDPLFNWRRTFGKFSEFVKLNARIPSKHKDDASARVLESWMRNQARDIKILRDEQLELLRNVHPMMRQKIEEWLHSARNNMVIYEKRCQDLTDFLEHHDRIPKHCASFSNERPLAVWLSQQLKSVRKLSPEQLDMIRATHPKVASLVQERSDPLLKWQAQCYAVKAFVDANGRCAYTEAVDPHERQLGRWLFYQSRCCRAGKLTNEAVEFLRSCHPIIAERVDRWQDPQSLWRGRIRELSAFLREFARSPRISARDRNEKSLSLWIASQSQEFKAGNLSPEQIEEFKNIHELIAARVDKWQVPASTPLG</sequence>
<evidence type="ECO:0000313" key="1">
    <source>
        <dbReference type="EMBL" id="CAE8581219.1"/>
    </source>
</evidence>
<name>A0A813D6C4_POLGL</name>
<comment type="caution">
    <text evidence="1">The sequence shown here is derived from an EMBL/GenBank/DDBJ whole genome shotgun (WGS) entry which is preliminary data.</text>
</comment>